<proteinExistence type="predicted"/>
<dbReference type="PANTHER" id="PTHR30404:SF0">
    <property type="entry name" value="N-ACETYLMURAMOYL-L-ALANINE AMIDASE AMIC"/>
    <property type="match status" value="1"/>
</dbReference>
<dbReference type="SMART" id="SM00646">
    <property type="entry name" value="Ami_3"/>
    <property type="match status" value="1"/>
</dbReference>
<name>A0ABS4FHQ3_9BACL</name>
<keyword evidence="4" id="KW-1185">Reference proteome</keyword>
<dbReference type="EMBL" id="JAGGKI010000016">
    <property type="protein sequence ID" value="MBP1895777.1"/>
    <property type="molecule type" value="Genomic_DNA"/>
</dbReference>
<comment type="caution">
    <text evidence="3">The sequence shown here is derived from an EMBL/GenBank/DDBJ whole genome shotgun (WGS) entry which is preliminary data.</text>
</comment>
<dbReference type="InterPro" id="IPR050695">
    <property type="entry name" value="N-acetylmuramoyl_amidase_3"/>
</dbReference>
<dbReference type="RefSeq" id="WP_007128504.1">
    <property type="nucleotide sequence ID" value="NZ_DMBX01000038.1"/>
</dbReference>
<evidence type="ECO:0000313" key="3">
    <source>
        <dbReference type="EMBL" id="MBP1895777.1"/>
    </source>
</evidence>
<dbReference type="PANTHER" id="PTHR30404">
    <property type="entry name" value="N-ACETYLMURAMOYL-L-ALANINE AMIDASE"/>
    <property type="match status" value="1"/>
</dbReference>
<evidence type="ECO:0000313" key="4">
    <source>
        <dbReference type="Proteomes" id="UP000706926"/>
    </source>
</evidence>
<keyword evidence="1 3" id="KW-0378">Hydrolase</keyword>
<dbReference type="GO" id="GO:0008745">
    <property type="term" value="F:N-acetylmuramoyl-L-alanine amidase activity"/>
    <property type="evidence" value="ECO:0007669"/>
    <property type="project" value="UniProtKB-EC"/>
</dbReference>
<dbReference type="SUPFAM" id="SSF53187">
    <property type="entry name" value="Zn-dependent exopeptidases"/>
    <property type="match status" value="1"/>
</dbReference>
<protein>
    <submittedName>
        <fullName evidence="3">N-acetylmuramoyl-L-alanine amidase</fullName>
        <ecNumber evidence="3">3.5.1.28</ecNumber>
    </submittedName>
</protein>
<organism evidence="3 4">
    <name type="scientific">Paenibacillus lactis</name>
    <dbReference type="NCBI Taxonomy" id="228574"/>
    <lineage>
        <taxon>Bacteria</taxon>
        <taxon>Bacillati</taxon>
        <taxon>Bacillota</taxon>
        <taxon>Bacilli</taxon>
        <taxon>Bacillales</taxon>
        <taxon>Paenibacillaceae</taxon>
        <taxon>Paenibacillus</taxon>
    </lineage>
</organism>
<accession>A0ABS4FHQ3</accession>
<dbReference type="InterPro" id="IPR002508">
    <property type="entry name" value="MurNAc-LAA_cat"/>
</dbReference>
<dbReference type="EC" id="3.5.1.28" evidence="3"/>
<dbReference type="Pfam" id="PF01520">
    <property type="entry name" value="Amidase_3"/>
    <property type="match status" value="1"/>
</dbReference>
<reference evidence="3 4" key="1">
    <citation type="submission" date="2021-03" db="EMBL/GenBank/DDBJ databases">
        <title>Genomic Encyclopedia of Type Strains, Phase IV (KMG-IV): sequencing the most valuable type-strain genomes for metagenomic binning, comparative biology and taxonomic classification.</title>
        <authorList>
            <person name="Goeker M."/>
        </authorList>
    </citation>
    <scope>NUCLEOTIDE SEQUENCE [LARGE SCALE GENOMIC DNA]</scope>
    <source>
        <strain evidence="3 4">DSM 15596</strain>
    </source>
</reference>
<dbReference type="Proteomes" id="UP000706926">
    <property type="component" value="Unassembled WGS sequence"/>
</dbReference>
<evidence type="ECO:0000259" key="2">
    <source>
        <dbReference type="SMART" id="SM00646"/>
    </source>
</evidence>
<dbReference type="CDD" id="cd02696">
    <property type="entry name" value="MurNAc-LAA"/>
    <property type="match status" value="1"/>
</dbReference>
<feature type="domain" description="MurNAc-LAA" evidence="2">
    <location>
        <begin position="64"/>
        <end position="176"/>
    </location>
</feature>
<gene>
    <name evidence="3" type="ORF">J2Z18_004887</name>
</gene>
<dbReference type="Gene3D" id="3.40.630.40">
    <property type="entry name" value="Zn-dependent exopeptidases"/>
    <property type="match status" value="1"/>
</dbReference>
<sequence>MKKVWIDAGHGGKDPGATANGLQEKDIVLALSLAVKKRLESEYDGVKVFLSRSTDVFVELPDRTAAANREKADILVSIHCNAGGGSGGFESYRYPHASAASTAFHNVLHSEIMSALKPLGITDRGQKTKNLHMLRESAMPAVLTENLFVDVAADAALLKRQEVMSALAAGHTAGIAKALGLQRKGGNQVDQPGRDIHVVSPWAAAAWDEMTKNGYFDGSRPGAPITREECAIVFNRLRKDILSMMSGSQEQLKALEKRLQDLEDEK</sequence>
<evidence type="ECO:0000256" key="1">
    <source>
        <dbReference type="ARBA" id="ARBA00022801"/>
    </source>
</evidence>
<dbReference type="GeneID" id="95406773"/>